<dbReference type="AlphaFoldDB" id="A0A5C4J2X5"/>
<keyword evidence="3" id="KW-1185">Reference proteome</keyword>
<feature type="region of interest" description="Disordered" evidence="1">
    <location>
        <begin position="1"/>
        <end position="43"/>
    </location>
</feature>
<feature type="region of interest" description="Disordered" evidence="1">
    <location>
        <begin position="57"/>
        <end position="80"/>
    </location>
</feature>
<evidence type="ECO:0008006" key="4">
    <source>
        <dbReference type="Google" id="ProtNLM"/>
    </source>
</evidence>
<reference evidence="2 3" key="1">
    <citation type="submission" date="2019-05" db="EMBL/GenBank/DDBJ databases">
        <title>Draft genome sequence of Actinomadura sp. 14C53.</title>
        <authorList>
            <person name="Saricaoglu S."/>
            <person name="Isik K."/>
        </authorList>
    </citation>
    <scope>NUCLEOTIDE SEQUENCE [LARGE SCALE GENOMIC DNA]</scope>
    <source>
        <strain evidence="2 3">14C53</strain>
    </source>
</reference>
<dbReference type="RefSeq" id="WP_138650084.1">
    <property type="nucleotide sequence ID" value="NZ_VCKW01000368.1"/>
</dbReference>
<evidence type="ECO:0000256" key="1">
    <source>
        <dbReference type="SAM" id="MobiDB-lite"/>
    </source>
</evidence>
<proteinExistence type="predicted"/>
<organism evidence="2 3">
    <name type="scientific">Actinomadura soli</name>
    <dbReference type="NCBI Taxonomy" id="2508997"/>
    <lineage>
        <taxon>Bacteria</taxon>
        <taxon>Bacillati</taxon>
        <taxon>Actinomycetota</taxon>
        <taxon>Actinomycetes</taxon>
        <taxon>Streptosporangiales</taxon>
        <taxon>Thermomonosporaceae</taxon>
        <taxon>Actinomadura</taxon>
    </lineage>
</organism>
<dbReference type="Proteomes" id="UP000309174">
    <property type="component" value="Unassembled WGS sequence"/>
</dbReference>
<protein>
    <recommendedName>
        <fullName evidence="4">Integrase</fullName>
    </recommendedName>
</protein>
<sequence length="80" mass="8750">MAQGAAERSRPATGAHHRGSRRPDADLAVKAASDQLGHSNTRITEDLYTQVREAVQDEAPQHILTPPPELAAKKKRKTRS</sequence>
<gene>
    <name evidence="2" type="ORF">ETD83_38255</name>
</gene>
<name>A0A5C4J2X5_9ACTN</name>
<comment type="caution">
    <text evidence="2">The sequence shown here is derived from an EMBL/GenBank/DDBJ whole genome shotgun (WGS) entry which is preliminary data.</text>
</comment>
<evidence type="ECO:0000313" key="3">
    <source>
        <dbReference type="Proteomes" id="UP000309174"/>
    </source>
</evidence>
<evidence type="ECO:0000313" key="2">
    <source>
        <dbReference type="EMBL" id="TMQ89803.1"/>
    </source>
</evidence>
<dbReference type="EMBL" id="VCKW01000368">
    <property type="protein sequence ID" value="TMQ89803.1"/>
    <property type="molecule type" value="Genomic_DNA"/>
</dbReference>
<accession>A0A5C4J2X5</accession>